<evidence type="ECO:0000313" key="1">
    <source>
        <dbReference type="EMBL" id="ABO40693.1"/>
    </source>
</evidence>
<reference evidence="1" key="1">
    <citation type="journal article" date="2007" name="Mol. Microbiol.">
        <title>Conservation and diversity in the immunity regions of wild phages with the immunity specificity of phage lambda.</title>
        <authorList>
            <person name="Degnan P.H."/>
            <person name="Michalowski C.B."/>
            <person name="Babic A.C."/>
            <person name="Cordes M.H."/>
            <person name="Little J.W."/>
        </authorList>
    </citation>
    <scope>NUCLEOTIDE SEQUENCE</scope>
</reference>
<dbReference type="EMBL" id="EF120459">
    <property type="protein sequence ID" value="ABO40693.1"/>
    <property type="molecule type" value="Genomic_DNA"/>
</dbReference>
<accession>A4KWU0</accession>
<protein>
    <submittedName>
        <fullName evidence="1">Uncharacterized protein</fullName>
    </submittedName>
</protein>
<gene>
    <name evidence="1" type="ORF">CL70702</name>
</gene>
<organism evidence="1">
    <name type="scientific">Enterobacteria phage CL707</name>
    <dbReference type="NCBI Taxonomy" id="432197"/>
    <lineage>
        <taxon>Viruses</taxon>
    </lineage>
</organism>
<name>A4KWU0_9VIRU</name>
<proteinExistence type="predicted"/>
<sequence>MSTNGWYYLHQNGDLIYKPSPDAIIDIRDSDLAVCSWPLDVSSRKTAWDILVESMALGANKERVNELASKWNCNDDDADKYAEVVGVTIELDGNVWCAHAHNFVDLQESPAGFGNTKLEAMASLAEQLGLSGGHMWRSSFSDLVEAA</sequence>